<dbReference type="OrthoDB" id="7594476at2"/>
<gene>
    <name evidence="1" type="ORF">CKY28_06110</name>
</gene>
<reference evidence="2" key="1">
    <citation type="submission" date="2017-09" db="EMBL/GenBank/DDBJ databases">
        <authorList>
            <person name="Feng G."/>
            <person name="Zhu H."/>
        </authorList>
    </citation>
    <scope>NUCLEOTIDE SEQUENCE [LARGE SCALE GENOMIC DNA]</scope>
    <source>
        <strain evidence="2">1PNM-20</strain>
    </source>
</reference>
<dbReference type="RefSeq" id="WP_095997422.1">
    <property type="nucleotide sequence ID" value="NZ_NSLI01000002.1"/>
</dbReference>
<dbReference type="Proteomes" id="UP000218151">
    <property type="component" value="Unassembled WGS sequence"/>
</dbReference>
<keyword evidence="2" id="KW-1185">Reference proteome</keyword>
<dbReference type="AlphaFoldDB" id="A0A2A2SI74"/>
<evidence type="ECO:0000313" key="1">
    <source>
        <dbReference type="EMBL" id="PAX08923.1"/>
    </source>
</evidence>
<sequence>MLQSGDPKVCVSDAILSQAYDVVRENAQAPRDELLAERYDELKAGWLAKLSFVAGDVTSTSVDRANQSVECSGTLHISAEGVEGSEDAPFAYQVKANLSDPRSPIISVDVSALRGPLATMLGKVARPDIVNAQSSRDESDDALTKLDEDEVRNTPGALEKLQARSRENLVQNNFSASELALVDRVYSSHMMCAASDARNRDAHCRKERRLEQEAKAIDLCRTAGNEWYHCSREAELQEQRDALRGTRNDDVVEGAF</sequence>
<proteinExistence type="predicted"/>
<name>A0A2A2SI74_9SPHN</name>
<evidence type="ECO:0000313" key="2">
    <source>
        <dbReference type="Proteomes" id="UP000218151"/>
    </source>
</evidence>
<dbReference type="EMBL" id="NSLI01000002">
    <property type="protein sequence ID" value="PAX08923.1"/>
    <property type="molecule type" value="Genomic_DNA"/>
</dbReference>
<accession>A0A2A2SI74</accession>
<comment type="caution">
    <text evidence="1">The sequence shown here is derived from an EMBL/GenBank/DDBJ whole genome shotgun (WGS) entry which is preliminary data.</text>
</comment>
<organism evidence="1 2">
    <name type="scientific">Sphingomonas lenta</name>
    <dbReference type="NCBI Taxonomy" id="1141887"/>
    <lineage>
        <taxon>Bacteria</taxon>
        <taxon>Pseudomonadati</taxon>
        <taxon>Pseudomonadota</taxon>
        <taxon>Alphaproteobacteria</taxon>
        <taxon>Sphingomonadales</taxon>
        <taxon>Sphingomonadaceae</taxon>
        <taxon>Sphingomonas</taxon>
    </lineage>
</organism>
<protein>
    <submittedName>
        <fullName evidence="1">Uncharacterized protein</fullName>
    </submittedName>
</protein>